<evidence type="ECO:0000256" key="1">
    <source>
        <dbReference type="SAM" id="SignalP"/>
    </source>
</evidence>
<dbReference type="OrthoDB" id="5068397at2"/>
<feature type="chain" id="PRO_5020487809" evidence="1">
    <location>
        <begin position="28"/>
        <end position="160"/>
    </location>
</feature>
<feature type="signal peptide" evidence="1">
    <location>
        <begin position="1"/>
        <end position="27"/>
    </location>
</feature>
<dbReference type="AlphaFoldDB" id="A0A4V0YDE5"/>
<proteinExistence type="predicted"/>
<organism evidence="2 3">
    <name type="scientific">Microbacterium protaetiae</name>
    <dbReference type="NCBI Taxonomy" id="2509458"/>
    <lineage>
        <taxon>Bacteria</taxon>
        <taxon>Bacillati</taxon>
        <taxon>Actinomycetota</taxon>
        <taxon>Actinomycetes</taxon>
        <taxon>Micrococcales</taxon>
        <taxon>Microbacteriaceae</taxon>
        <taxon>Microbacterium</taxon>
    </lineage>
</organism>
<dbReference type="RefSeq" id="WP_129389812.1">
    <property type="nucleotide sequence ID" value="NZ_CP035494.1"/>
</dbReference>
<dbReference type="EMBL" id="CP035494">
    <property type="protein sequence ID" value="QAY60431.1"/>
    <property type="molecule type" value="Genomic_DNA"/>
</dbReference>
<dbReference type="Pfam" id="PF03995">
    <property type="entry name" value="Inhibitor_I36"/>
    <property type="match status" value="1"/>
</dbReference>
<keyword evidence="1" id="KW-0732">Signal</keyword>
<reference evidence="2 3" key="1">
    <citation type="submission" date="2019-01" db="EMBL/GenBank/DDBJ databases">
        <title>Genome sequencing of strain DFW100M-13.</title>
        <authorList>
            <person name="Heo J."/>
            <person name="Kim S.-J."/>
            <person name="Kim J.-S."/>
            <person name="Hong S.-B."/>
            <person name="Kwon S.-W."/>
        </authorList>
    </citation>
    <scope>NUCLEOTIDE SEQUENCE [LARGE SCALE GENOMIC DNA]</scope>
    <source>
        <strain evidence="2 3">DFW100M-13</strain>
    </source>
</reference>
<accession>A0A4V0YDE5</accession>
<sequence length="160" mass="15686">MKGYSLVGAVAAIATAIMMLASPAAVAAVPQPSDVQLRLDAALAKYPGGVQISPDSIAWSDGAIVLTVASDFTPQSIGSCATGSYCAFSGTNYSGSKITFSDCSGNSHALSALGNTPGSVANARTAGTVTAKNGSTTAFTLAPNTGKSVVTGTVASLTCS</sequence>
<evidence type="ECO:0000313" key="2">
    <source>
        <dbReference type="EMBL" id="QAY60431.1"/>
    </source>
</evidence>
<keyword evidence="3" id="KW-1185">Reference proteome</keyword>
<name>A0A4V0YDE5_9MICO</name>
<gene>
    <name evidence="2" type="ORF">ET475_10825</name>
</gene>
<dbReference type="KEGG" id="mprt:ET475_10825"/>
<dbReference type="Proteomes" id="UP000293995">
    <property type="component" value="Chromosome"/>
</dbReference>
<evidence type="ECO:0000313" key="3">
    <source>
        <dbReference type="Proteomes" id="UP000293995"/>
    </source>
</evidence>
<protein>
    <submittedName>
        <fullName evidence="2">Uncharacterized protein</fullName>
    </submittedName>
</protein>